<feature type="signal peptide" evidence="1">
    <location>
        <begin position="1"/>
        <end position="17"/>
    </location>
</feature>
<keyword evidence="1" id="KW-0732">Signal</keyword>
<gene>
    <name evidence="2" type="ORF">C1J01_03905</name>
</gene>
<proteinExistence type="predicted"/>
<dbReference type="Proteomes" id="UP000249304">
    <property type="component" value="Unassembled WGS sequence"/>
</dbReference>
<name>A0A2W2EZI8_9ACTN</name>
<comment type="caution">
    <text evidence="2">The sequence shown here is derived from an EMBL/GenBank/DDBJ whole genome shotgun (WGS) entry which is preliminary data.</text>
</comment>
<evidence type="ECO:0000313" key="3">
    <source>
        <dbReference type="Proteomes" id="UP000249304"/>
    </source>
</evidence>
<sequence length="275" mass="29038">MATATAPLLGLASPAMAAQPATAAQTAQKPLDWLSLDALSGSKLIQRIKELRSKGYVPTALNVTNAANPQYMSLWTRDTTRKVNVLQGLSATDLPKRIQEQAAAGFQPKLITATGAGVGAVFAVVFEKTTQLVKSQLSMSRETFTKVNAELGAAGYSLASLDVYGTVERPLYAAVWVTGAVAGTVQVTLGQTVEQRGQELLAKAKQGLRPVLMAVEPGKLYTTVWSKGGSTGLKEHLSLSKVTYAAKSAQMKALGYQPQILSSEDGVIAAIWSKS</sequence>
<reference evidence="2 3" key="1">
    <citation type="submission" date="2018-01" db="EMBL/GenBank/DDBJ databases">
        <title>Draft genome sequence of Nonomuraea sp. KC333.</title>
        <authorList>
            <person name="Sahin N."/>
            <person name="Saygin H."/>
            <person name="Ay H."/>
        </authorList>
    </citation>
    <scope>NUCLEOTIDE SEQUENCE [LARGE SCALE GENOMIC DNA]</scope>
    <source>
        <strain evidence="2 3">KC333</strain>
    </source>
</reference>
<protein>
    <submittedName>
        <fullName evidence="2">Uncharacterized protein</fullName>
    </submittedName>
</protein>
<dbReference type="Pfam" id="PF17660">
    <property type="entry name" value="BTRD1"/>
    <property type="match status" value="3"/>
</dbReference>
<evidence type="ECO:0000313" key="2">
    <source>
        <dbReference type="EMBL" id="PZG22339.1"/>
    </source>
</evidence>
<evidence type="ECO:0000256" key="1">
    <source>
        <dbReference type="SAM" id="SignalP"/>
    </source>
</evidence>
<dbReference type="AlphaFoldDB" id="A0A2W2EZI8"/>
<dbReference type="InterPro" id="IPR049511">
    <property type="entry name" value="PGH-like_rpt"/>
</dbReference>
<dbReference type="EMBL" id="POUD01000009">
    <property type="protein sequence ID" value="PZG22339.1"/>
    <property type="molecule type" value="Genomic_DNA"/>
</dbReference>
<organism evidence="2 3">
    <name type="scientific">Nonomuraea aridisoli</name>
    <dbReference type="NCBI Taxonomy" id="2070368"/>
    <lineage>
        <taxon>Bacteria</taxon>
        <taxon>Bacillati</taxon>
        <taxon>Actinomycetota</taxon>
        <taxon>Actinomycetes</taxon>
        <taxon>Streptosporangiales</taxon>
        <taxon>Streptosporangiaceae</taxon>
        <taxon>Nonomuraea</taxon>
    </lineage>
</organism>
<feature type="chain" id="PRO_5039715553" evidence="1">
    <location>
        <begin position="18"/>
        <end position="275"/>
    </location>
</feature>
<accession>A0A2W2EZI8</accession>
<keyword evidence="3" id="KW-1185">Reference proteome</keyword>